<dbReference type="AlphaFoldDB" id="A0A1V4K3T2"/>
<organism evidence="1 2">
    <name type="scientific">Patagioenas fasciata monilis</name>
    <dbReference type="NCBI Taxonomy" id="372326"/>
    <lineage>
        <taxon>Eukaryota</taxon>
        <taxon>Metazoa</taxon>
        <taxon>Chordata</taxon>
        <taxon>Craniata</taxon>
        <taxon>Vertebrata</taxon>
        <taxon>Euteleostomi</taxon>
        <taxon>Archelosauria</taxon>
        <taxon>Archosauria</taxon>
        <taxon>Dinosauria</taxon>
        <taxon>Saurischia</taxon>
        <taxon>Theropoda</taxon>
        <taxon>Coelurosauria</taxon>
        <taxon>Aves</taxon>
        <taxon>Neognathae</taxon>
        <taxon>Neoaves</taxon>
        <taxon>Columbimorphae</taxon>
        <taxon>Columbiformes</taxon>
        <taxon>Columbidae</taxon>
        <taxon>Patagioenas</taxon>
    </lineage>
</organism>
<protein>
    <submittedName>
        <fullName evidence="1">Uncharacterized protein</fullName>
    </submittedName>
</protein>
<gene>
    <name evidence="1" type="ORF">AV530_004974</name>
</gene>
<proteinExistence type="predicted"/>
<reference evidence="1 2" key="1">
    <citation type="submission" date="2016-02" db="EMBL/GenBank/DDBJ databases">
        <title>Band-tailed pigeon sequencing and assembly.</title>
        <authorList>
            <person name="Soares A.E."/>
            <person name="Novak B.J."/>
            <person name="Rice E.S."/>
            <person name="O'Connell B."/>
            <person name="Chang D."/>
            <person name="Weber S."/>
            <person name="Shapiro B."/>
        </authorList>
    </citation>
    <scope>NUCLEOTIDE SEQUENCE [LARGE SCALE GENOMIC DNA]</scope>
    <source>
        <strain evidence="1">BTP2013</strain>
        <tissue evidence="1">Blood</tissue>
    </source>
</reference>
<evidence type="ECO:0000313" key="2">
    <source>
        <dbReference type="Proteomes" id="UP000190648"/>
    </source>
</evidence>
<keyword evidence="2" id="KW-1185">Reference proteome</keyword>
<name>A0A1V4K3T2_PATFA</name>
<dbReference type="Proteomes" id="UP000190648">
    <property type="component" value="Unassembled WGS sequence"/>
</dbReference>
<dbReference type="EMBL" id="LSYS01004732">
    <property type="protein sequence ID" value="OPJ79023.1"/>
    <property type="molecule type" value="Genomic_DNA"/>
</dbReference>
<accession>A0A1V4K3T2</accession>
<evidence type="ECO:0000313" key="1">
    <source>
        <dbReference type="EMBL" id="OPJ79023.1"/>
    </source>
</evidence>
<comment type="caution">
    <text evidence="1">The sequence shown here is derived from an EMBL/GenBank/DDBJ whole genome shotgun (WGS) entry which is preliminary data.</text>
</comment>
<sequence>METEKLLDFKDNVMEINLLSLAQDVCEPQMTGGWGSTWFVDIESVFAFCLSPAKISQCSLTVGEVIWKQGELTGRKDFTSACGTSDSGSRGY</sequence>